<comment type="caution">
    <text evidence="1">The sequence shown here is derived from an EMBL/GenBank/DDBJ whole genome shotgun (WGS) entry which is preliminary data.</text>
</comment>
<sequence length="75" mass="8134">MLHTSLDDDDGLWSDGANVDLGVCLFEDPNGRPRFLLTKRAFSLNSHSGTFLALLREVSLPGGKVEEGDAEAEVM</sequence>
<gene>
    <name evidence="1" type="ORF">HU200_033281</name>
</gene>
<name>A0A835BS52_9POAL</name>
<accession>A0A835BS52</accession>
<dbReference type="AlphaFoldDB" id="A0A835BS52"/>
<evidence type="ECO:0000313" key="2">
    <source>
        <dbReference type="Proteomes" id="UP000636709"/>
    </source>
</evidence>
<organism evidence="1 2">
    <name type="scientific">Digitaria exilis</name>
    <dbReference type="NCBI Taxonomy" id="1010633"/>
    <lineage>
        <taxon>Eukaryota</taxon>
        <taxon>Viridiplantae</taxon>
        <taxon>Streptophyta</taxon>
        <taxon>Embryophyta</taxon>
        <taxon>Tracheophyta</taxon>
        <taxon>Spermatophyta</taxon>
        <taxon>Magnoliopsida</taxon>
        <taxon>Liliopsida</taxon>
        <taxon>Poales</taxon>
        <taxon>Poaceae</taxon>
        <taxon>PACMAD clade</taxon>
        <taxon>Panicoideae</taxon>
        <taxon>Panicodae</taxon>
        <taxon>Paniceae</taxon>
        <taxon>Anthephorinae</taxon>
        <taxon>Digitaria</taxon>
    </lineage>
</organism>
<proteinExistence type="predicted"/>
<dbReference type="Proteomes" id="UP000636709">
    <property type="component" value="Unassembled WGS sequence"/>
</dbReference>
<protein>
    <recommendedName>
        <fullName evidence="3">Nudix hydrolase domain-containing protein</fullName>
    </recommendedName>
</protein>
<reference evidence="1" key="1">
    <citation type="submission" date="2020-07" db="EMBL/GenBank/DDBJ databases">
        <title>Genome sequence and genetic diversity analysis of an under-domesticated orphan crop, white fonio (Digitaria exilis).</title>
        <authorList>
            <person name="Bennetzen J.L."/>
            <person name="Chen S."/>
            <person name="Ma X."/>
            <person name="Wang X."/>
            <person name="Yssel A.E.J."/>
            <person name="Chaluvadi S.R."/>
            <person name="Johnson M."/>
            <person name="Gangashetty P."/>
            <person name="Hamidou F."/>
            <person name="Sanogo M.D."/>
            <person name="Zwaenepoel A."/>
            <person name="Wallace J."/>
            <person name="Van De Peer Y."/>
            <person name="Van Deynze A."/>
        </authorList>
    </citation>
    <scope>NUCLEOTIDE SEQUENCE</scope>
    <source>
        <tissue evidence="1">Leaves</tissue>
    </source>
</reference>
<dbReference type="SUPFAM" id="SSF55811">
    <property type="entry name" value="Nudix"/>
    <property type="match status" value="1"/>
</dbReference>
<evidence type="ECO:0008006" key="3">
    <source>
        <dbReference type="Google" id="ProtNLM"/>
    </source>
</evidence>
<evidence type="ECO:0000313" key="1">
    <source>
        <dbReference type="EMBL" id="KAF8701949.1"/>
    </source>
</evidence>
<dbReference type="InterPro" id="IPR015797">
    <property type="entry name" value="NUDIX_hydrolase-like_dom_sf"/>
</dbReference>
<keyword evidence="2" id="KW-1185">Reference proteome</keyword>
<dbReference type="OrthoDB" id="206213at2759"/>
<dbReference type="EMBL" id="JACEFO010001795">
    <property type="protein sequence ID" value="KAF8701949.1"/>
    <property type="molecule type" value="Genomic_DNA"/>
</dbReference>
<dbReference type="Gene3D" id="3.90.79.10">
    <property type="entry name" value="Nucleoside Triphosphate Pyrophosphohydrolase"/>
    <property type="match status" value="1"/>
</dbReference>